<accession>A0ABV7PUX2</accession>
<dbReference type="Proteomes" id="UP001595712">
    <property type="component" value="Unassembled WGS sequence"/>
</dbReference>
<dbReference type="EMBL" id="JBHRWO010000004">
    <property type="protein sequence ID" value="MFC3491055.1"/>
    <property type="molecule type" value="Genomic_DNA"/>
</dbReference>
<keyword evidence="1" id="KW-0472">Membrane</keyword>
<proteinExistence type="predicted"/>
<evidence type="ECO:0000313" key="3">
    <source>
        <dbReference type="Proteomes" id="UP001595712"/>
    </source>
</evidence>
<reference evidence="3" key="1">
    <citation type="journal article" date="2019" name="Int. J. Syst. Evol. Microbiol.">
        <title>The Global Catalogue of Microorganisms (GCM) 10K type strain sequencing project: providing services to taxonomists for standard genome sequencing and annotation.</title>
        <authorList>
            <consortium name="The Broad Institute Genomics Platform"/>
            <consortium name="The Broad Institute Genome Sequencing Center for Infectious Disease"/>
            <person name="Wu L."/>
            <person name="Ma J."/>
        </authorList>
    </citation>
    <scope>NUCLEOTIDE SEQUENCE [LARGE SCALE GENOMIC DNA]</scope>
    <source>
        <strain evidence="3">CGMCC 4.7396</strain>
    </source>
</reference>
<keyword evidence="1" id="KW-1133">Transmembrane helix</keyword>
<comment type="caution">
    <text evidence="2">The sequence shown here is derived from an EMBL/GenBank/DDBJ whole genome shotgun (WGS) entry which is preliminary data.</text>
</comment>
<evidence type="ECO:0000256" key="1">
    <source>
        <dbReference type="SAM" id="Phobius"/>
    </source>
</evidence>
<protein>
    <submittedName>
        <fullName evidence="2">DUF817 family protein</fullName>
    </submittedName>
</protein>
<sequence>MPFFWRMRPGRERTPFTLGRFVLQLWRFGVLEARACVFAVAIFLGLAASQAVPLPLERGDALFVYGTGMTLFFLLFSSDTGKELLFVTGFHVLGLGFELVKVAIGSWSYPDLGMLAIGGVPLYSGFMYAAVGSFVCRSWRLLRLRIEGYRLWATTGVSLLIYLNFLSSGWLFDIRLALTVLLLFITLGTWVHFTVGDAQYRMPLALSFTLIAVFLWIAENIGTYFGAWVYPHQADGWELVHLSKLWAWALLVTVCFTPVAFWKLWGRAGPGDMDAADRLEA</sequence>
<gene>
    <name evidence="2" type="ORF">ACFO8M_00955</name>
</gene>
<feature type="transmembrane region" description="Helical" evidence="1">
    <location>
        <begin position="84"/>
        <end position="109"/>
    </location>
</feature>
<organism evidence="2 3">
    <name type="scientific">Glycomyces rhizosphaerae</name>
    <dbReference type="NCBI Taxonomy" id="2054422"/>
    <lineage>
        <taxon>Bacteria</taxon>
        <taxon>Bacillati</taxon>
        <taxon>Actinomycetota</taxon>
        <taxon>Actinomycetes</taxon>
        <taxon>Glycomycetales</taxon>
        <taxon>Glycomycetaceae</taxon>
        <taxon>Glycomyces</taxon>
    </lineage>
</organism>
<feature type="transmembrane region" description="Helical" evidence="1">
    <location>
        <begin position="245"/>
        <end position="265"/>
    </location>
</feature>
<feature type="transmembrane region" description="Helical" evidence="1">
    <location>
        <begin position="205"/>
        <end position="225"/>
    </location>
</feature>
<dbReference type="InterPro" id="IPR008535">
    <property type="entry name" value="DUF817"/>
</dbReference>
<dbReference type="PIRSF" id="PIRSF009141">
    <property type="entry name" value="UCP009141"/>
    <property type="match status" value="1"/>
</dbReference>
<feature type="transmembrane region" description="Helical" evidence="1">
    <location>
        <begin position="172"/>
        <end position="193"/>
    </location>
</feature>
<dbReference type="Pfam" id="PF05675">
    <property type="entry name" value="DUF817"/>
    <property type="match status" value="1"/>
</dbReference>
<keyword evidence="3" id="KW-1185">Reference proteome</keyword>
<dbReference type="RefSeq" id="WP_387969257.1">
    <property type="nucleotide sequence ID" value="NZ_JBHRWO010000004.1"/>
</dbReference>
<feature type="transmembrane region" description="Helical" evidence="1">
    <location>
        <begin position="148"/>
        <end position="166"/>
    </location>
</feature>
<keyword evidence="1" id="KW-0812">Transmembrane</keyword>
<name>A0ABV7PUX2_9ACTN</name>
<feature type="transmembrane region" description="Helical" evidence="1">
    <location>
        <begin position="61"/>
        <end position="77"/>
    </location>
</feature>
<feature type="transmembrane region" description="Helical" evidence="1">
    <location>
        <begin position="115"/>
        <end position="136"/>
    </location>
</feature>
<evidence type="ECO:0000313" key="2">
    <source>
        <dbReference type="EMBL" id="MFC3491055.1"/>
    </source>
</evidence>